<evidence type="ECO:0000259" key="3">
    <source>
        <dbReference type="PROSITE" id="PS50198"/>
    </source>
</evidence>
<keyword evidence="1" id="KW-0697">Rotamase</keyword>
<dbReference type="GO" id="GO:0003755">
    <property type="term" value="F:peptidyl-prolyl cis-trans isomerase activity"/>
    <property type="evidence" value="ECO:0007669"/>
    <property type="project" value="UniProtKB-KW"/>
</dbReference>
<dbReference type="PANTHER" id="PTHR47245">
    <property type="entry name" value="PEPTIDYLPROLYL ISOMERASE"/>
    <property type="match status" value="1"/>
</dbReference>
<dbReference type="Pfam" id="PF00639">
    <property type="entry name" value="Rotamase"/>
    <property type="match status" value="1"/>
</dbReference>
<comment type="caution">
    <text evidence="4">The sequence shown here is derived from an EMBL/GenBank/DDBJ whole genome shotgun (WGS) entry which is preliminary data.</text>
</comment>
<dbReference type="InterPro" id="IPR050245">
    <property type="entry name" value="PrsA_foldase"/>
</dbReference>
<reference evidence="6 7" key="1">
    <citation type="journal article" date="2019" name="Nat. Med.">
        <title>A library of human gut bacterial isolates paired with longitudinal multiomics data enables mechanistic microbiome research.</title>
        <authorList>
            <person name="Poyet M."/>
            <person name="Groussin M."/>
            <person name="Gibbons S.M."/>
            <person name="Avila-Pacheco J."/>
            <person name="Jiang X."/>
            <person name="Kearney S.M."/>
            <person name="Perrotta A.R."/>
            <person name="Berdy B."/>
            <person name="Zhao S."/>
            <person name="Lieberman T.D."/>
            <person name="Swanson P.K."/>
            <person name="Smith M."/>
            <person name="Roesemann S."/>
            <person name="Alexander J.E."/>
            <person name="Rich S.A."/>
            <person name="Livny J."/>
            <person name="Vlamakis H."/>
            <person name="Clish C."/>
            <person name="Bullock K."/>
            <person name="Deik A."/>
            <person name="Scott J."/>
            <person name="Pierce K.A."/>
            <person name="Xavier R.J."/>
            <person name="Alm E.J."/>
        </authorList>
    </citation>
    <scope>NUCLEOTIDE SEQUENCE [LARGE SCALE GENOMIC DNA]</scope>
    <source>
        <strain evidence="5 7">BIOML-A2</strain>
        <strain evidence="4 6">BIOML-A6</strain>
    </source>
</reference>
<dbReference type="AlphaFoldDB" id="A0A7J4YMP8"/>
<gene>
    <name evidence="5" type="ORF">F2Z09_18995</name>
    <name evidence="4" type="ORF">F2Z22_12610</name>
</gene>
<evidence type="ECO:0000313" key="4">
    <source>
        <dbReference type="EMBL" id="KAA5229681.1"/>
    </source>
</evidence>
<dbReference type="SUPFAM" id="SSF54534">
    <property type="entry name" value="FKBP-like"/>
    <property type="match status" value="1"/>
</dbReference>
<protein>
    <submittedName>
        <fullName evidence="4">Peptidylprolyl isomerase</fullName>
    </submittedName>
</protein>
<dbReference type="InterPro" id="IPR046357">
    <property type="entry name" value="PPIase_dom_sf"/>
</dbReference>
<sequence>MMNRCLLPLCACLLGILAFAQENPVLMRVNGREVSRSEFEYSYHHYRAGGGRDLSPKEYALLFSQAIQKVEAAKAIRLDTTAAFRKQQEENRIKLMEDCLVDKQTVDSCVRVSYQKMALKARTGQVQVMQIFKYLPQTITSRHLEEEKARMDSIYQAIRNQPGLDFSALVKCYSDDRQNRWIGGLQTTVEFENIAFALSKGEISEPFFTPAGIHILKVMDRKELPVYEDVVDGIVQRILHKEIRNQGIGKVIERLKREWRYTPNQTGIEELLTKGDTERTLFAIDGQEYTGGRFKQFAASHPMTVKRQLEEFVAKSLLDYESKKLDKKYPEARYALQKADEDYLIKEMTRQKVELPAMNDRVGLATYFKFHSSDYQWDNPRYKGVVLHCADKKIAKRAKKMLKKLPADEWMDKLRQTFNTSGAEKIQIEQGTFADGENKYVNKLVFKSGDFEPLLSYPFTIVVGKKQKGPDDYREVIDRVRKDYRTYLDTCWTRELRESGKVEINQEVLKTVNNN</sequence>
<feature type="signal peptide" evidence="2">
    <location>
        <begin position="1"/>
        <end position="20"/>
    </location>
</feature>
<dbReference type="InterPro" id="IPR000297">
    <property type="entry name" value="PPIase_PpiC"/>
</dbReference>
<dbReference type="Gene3D" id="3.10.50.40">
    <property type="match status" value="1"/>
</dbReference>
<keyword evidence="1 4" id="KW-0413">Isomerase</keyword>
<dbReference type="PANTHER" id="PTHR47245:SF2">
    <property type="entry name" value="PEPTIDYL-PROLYL CIS-TRANS ISOMERASE HP_0175-RELATED"/>
    <property type="match status" value="1"/>
</dbReference>
<organism evidence="4 6">
    <name type="scientific">Bacteroides finegoldii</name>
    <dbReference type="NCBI Taxonomy" id="338188"/>
    <lineage>
        <taxon>Bacteria</taxon>
        <taxon>Pseudomonadati</taxon>
        <taxon>Bacteroidota</taxon>
        <taxon>Bacteroidia</taxon>
        <taxon>Bacteroidales</taxon>
        <taxon>Bacteroidaceae</taxon>
        <taxon>Bacteroides</taxon>
    </lineage>
</organism>
<evidence type="ECO:0000256" key="2">
    <source>
        <dbReference type="SAM" id="SignalP"/>
    </source>
</evidence>
<accession>A0A7J4YMP8</accession>
<feature type="chain" id="PRO_5044658417" evidence="2">
    <location>
        <begin position="21"/>
        <end position="515"/>
    </location>
</feature>
<dbReference type="GeneID" id="92989596"/>
<keyword evidence="7" id="KW-1185">Reference proteome</keyword>
<dbReference type="PROSITE" id="PS50198">
    <property type="entry name" value="PPIC_PPIASE_2"/>
    <property type="match status" value="1"/>
</dbReference>
<proteinExistence type="predicted"/>
<evidence type="ECO:0000256" key="1">
    <source>
        <dbReference type="PROSITE-ProRule" id="PRU00278"/>
    </source>
</evidence>
<dbReference type="EMBL" id="VWAK01000020">
    <property type="protein sequence ID" value="KAA5229681.1"/>
    <property type="molecule type" value="Genomic_DNA"/>
</dbReference>
<dbReference type="Proteomes" id="UP000440198">
    <property type="component" value="Unassembled WGS sequence"/>
</dbReference>
<feature type="domain" description="PpiC" evidence="3">
    <location>
        <begin position="123"/>
        <end position="220"/>
    </location>
</feature>
<evidence type="ECO:0000313" key="6">
    <source>
        <dbReference type="Proteomes" id="UP000421791"/>
    </source>
</evidence>
<evidence type="ECO:0000313" key="5">
    <source>
        <dbReference type="EMBL" id="KAA5252854.1"/>
    </source>
</evidence>
<dbReference type="RefSeq" id="WP_007749553.1">
    <property type="nucleotide sequence ID" value="NZ_JADOZO010000533.1"/>
</dbReference>
<dbReference type="Proteomes" id="UP000421791">
    <property type="component" value="Unassembled WGS sequence"/>
</dbReference>
<name>A0A7J4YMP8_9BACE</name>
<dbReference type="EMBL" id="VWAG01000053">
    <property type="protein sequence ID" value="KAA5252854.1"/>
    <property type="molecule type" value="Genomic_DNA"/>
</dbReference>
<keyword evidence="2" id="KW-0732">Signal</keyword>
<evidence type="ECO:0000313" key="7">
    <source>
        <dbReference type="Proteomes" id="UP000440198"/>
    </source>
</evidence>